<dbReference type="EMBL" id="MU825873">
    <property type="protein sequence ID" value="KAJ7387844.1"/>
    <property type="molecule type" value="Genomic_DNA"/>
</dbReference>
<dbReference type="SUPFAM" id="SSF48452">
    <property type="entry name" value="TPR-like"/>
    <property type="match status" value="1"/>
</dbReference>
<organism evidence="1 2">
    <name type="scientific">Desmophyllum pertusum</name>
    <dbReference type="NCBI Taxonomy" id="174260"/>
    <lineage>
        <taxon>Eukaryota</taxon>
        <taxon>Metazoa</taxon>
        <taxon>Cnidaria</taxon>
        <taxon>Anthozoa</taxon>
        <taxon>Hexacorallia</taxon>
        <taxon>Scleractinia</taxon>
        <taxon>Caryophylliina</taxon>
        <taxon>Caryophylliidae</taxon>
        <taxon>Desmophyllum</taxon>
    </lineage>
</organism>
<feature type="non-terminal residue" evidence="1">
    <location>
        <position position="1"/>
    </location>
</feature>
<evidence type="ECO:0000313" key="2">
    <source>
        <dbReference type="Proteomes" id="UP001163046"/>
    </source>
</evidence>
<keyword evidence="2" id="KW-1185">Reference proteome</keyword>
<dbReference type="AlphaFoldDB" id="A0A9W9ZV99"/>
<dbReference type="Proteomes" id="UP001163046">
    <property type="component" value="Unassembled WGS sequence"/>
</dbReference>
<accession>A0A9W9ZV99</accession>
<dbReference type="GO" id="GO:0031416">
    <property type="term" value="C:NatB complex"/>
    <property type="evidence" value="ECO:0007669"/>
    <property type="project" value="TreeGrafter"/>
</dbReference>
<protein>
    <submittedName>
        <fullName evidence="1">N-alpha-acetyltransferase 25, NatB auxiliary subunit</fullName>
    </submittedName>
</protein>
<dbReference type="PANTHER" id="PTHR22767">
    <property type="entry name" value="N-TERMINAL ACETYLTRANSFERASE-RELATED"/>
    <property type="match status" value="1"/>
</dbReference>
<name>A0A9W9ZV99_9CNID</name>
<proteinExistence type="predicted"/>
<evidence type="ECO:0000313" key="1">
    <source>
        <dbReference type="EMBL" id="KAJ7387844.1"/>
    </source>
</evidence>
<dbReference type="PANTHER" id="PTHR22767:SF3">
    <property type="entry name" value="N-ALPHA-ACETYLTRANSFERASE 25, NATB AUXILIARY SUBUNIT"/>
    <property type="match status" value="1"/>
</dbReference>
<comment type="caution">
    <text evidence="1">The sequence shown here is derived from an EMBL/GenBank/DDBJ whole genome shotgun (WGS) entry which is preliminary data.</text>
</comment>
<dbReference type="Gene3D" id="1.25.40.1040">
    <property type="match status" value="1"/>
</dbReference>
<reference evidence="1" key="1">
    <citation type="submission" date="2023-01" db="EMBL/GenBank/DDBJ databases">
        <title>Genome assembly of the deep-sea coral Lophelia pertusa.</title>
        <authorList>
            <person name="Herrera S."/>
            <person name="Cordes E."/>
        </authorList>
    </citation>
    <scope>NUCLEOTIDE SEQUENCE</scope>
    <source>
        <strain evidence="1">USNM1676648</strain>
        <tissue evidence="1">Polyp</tissue>
    </source>
</reference>
<dbReference type="OrthoDB" id="6021176at2759"/>
<sequence length="139" mass="16270">MKDESFVVFCHFLSDMFQILSKMSMHFQCNDLILPSALAILRETTENIKMLTKRSSPGGKMEAIRSSLAKQQDDPEMIPCIYEMALKQNPKNEELYSHLFMAYVRIGDYKKQQQAAMNLYKLFSKNPYYFWAVMSIVMQ</sequence>
<dbReference type="InterPro" id="IPR011990">
    <property type="entry name" value="TPR-like_helical_dom_sf"/>
</dbReference>
<gene>
    <name evidence="1" type="primary">NAA25_3</name>
    <name evidence="1" type="ORF">OS493_001191</name>
</gene>